<dbReference type="KEGG" id="hpu:HPCU_04675"/>
<name>A0AB32X806_HELPC</name>
<dbReference type="EMBL" id="CP002076">
    <property type="protein sequence ID" value="ADO04093.1"/>
    <property type="molecule type" value="Genomic_DNA"/>
</dbReference>
<accession>A0AB32X806</accession>
<sequence>MVAFLISSSLACLTPLFSSSMILSVLLVNWEFLALKTKRLLGF</sequence>
<reference evidence="2" key="1">
    <citation type="submission" date="2010-06" db="EMBL/GenBank/DDBJ databases">
        <title>Complete genome sequence of Helicobacter pylori strain Cuz20.</title>
        <authorList>
            <person name="Kersulyte D."/>
            <person name="Herrera P."/>
            <person name="Gilman R.H."/>
            <person name="Berg D.E."/>
        </authorList>
    </citation>
    <scope>NUCLEOTIDE SEQUENCE [LARGE SCALE GENOMIC DNA]</scope>
    <source>
        <strain evidence="2">Cuz20</strain>
    </source>
</reference>
<proteinExistence type="predicted"/>
<organism evidence="1 2">
    <name type="scientific">Helicobacter pylori (strain Cuz20)</name>
    <dbReference type="NCBI Taxonomy" id="765964"/>
    <lineage>
        <taxon>Bacteria</taxon>
        <taxon>Pseudomonadati</taxon>
        <taxon>Campylobacterota</taxon>
        <taxon>Epsilonproteobacteria</taxon>
        <taxon>Campylobacterales</taxon>
        <taxon>Helicobacteraceae</taxon>
        <taxon>Helicobacter</taxon>
    </lineage>
</organism>
<evidence type="ECO:0000313" key="2">
    <source>
        <dbReference type="Proteomes" id="UP000006864"/>
    </source>
</evidence>
<protein>
    <submittedName>
        <fullName evidence="1">Uncharacterized protein</fullName>
    </submittedName>
</protein>
<gene>
    <name evidence="1" type="ordered locus">HPCU_04675</name>
</gene>
<evidence type="ECO:0000313" key="1">
    <source>
        <dbReference type="EMBL" id="ADO04093.1"/>
    </source>
</evidence>
<dbReference type="AlphaFoldDB" id="A0AB32X806"/>
<dbReference type="Proteomes" id="UP000006864">
    <property type="component" value="Chromosome"/>
</dbReference>